<proteinExistence type="predicted"/>
<evidence type="ECO:0000313" key="1">
    <source>
        <dbReference type="EnsemblMetazoa" id="Aqu2.1.12298_001"/>
    </source>
</evidence>
<reference evidence="1" key="1">
    <citation type="submission" date="2017-05" db="UniProtKB">
        <authorList>
            <consortium name="EnsemblMetazoa"/>
        </authorList>
    </citation>
    <scope>IDENTIFICATION</scope>
</reference>
<dbReference type="AlphaFoldDB" id="A0A1X7TCW6"/>
<protein>
    <submittedName>
        <fullName evidence="1">Uncharacterized protein</fullName>
    </submittedName>
</protein>
<name>A0A1X7TCW6_AMPQE</name>
<sequence>SLPIAVTQSGINLIASRRLVNLILNIRKHFAGLLLGVIKRVNNNTYIGNGDFGEQYHVASGDPYFYQACYKNAPSNENEVKNCNDIILRNDSIFNNLSDFNDIFLSIENAKYNDTNNGTIFDNENDNVKDSNDVNIDTDKDIAEKDDDVHVDSGKSAKRSTVKIACTDNCKPLSDFQIETIKNLKEAFGEPVHKFRGILKKINSGCPNEHDPKKKGHPLPCFEDDSECRSKLRILRAASPHYPMLRTFLRNVYQAINYDDAVSLIDQALSVGDVDALIKIATEFD</sequence>
<accession>A0A1X7TCW6</accession>
<organism evidence="1">
    <name type="scientific">Amphimedon queenslandica</name>
    <name type="common">Sponge</name>
    <dbReference type="NCBI Taxonomy" id="400682"/>
    <lineage>
        <taxon>Eukaryota</taxon>
        <taxon>Metazoa</taxon>
        <taxon>Porifera</taxon>
        <taxon>Demospongiae</taxon>
        <taxon>Heteroscleromorpha</taxon>
        <taxon>Haplosclerida</taxon>
        <taxon>Niphatidae</taxon>
        <taxon>Amphimedon</taxon>
    </lineage>
</organism>
<dbReference type="EnsemblMetazoa" id="Aqu2.1.12298_001">
    <property type="protein sequence ID" value="Aqu2.1.12298_001"/>
    <property type="gene ID" value="Aqu2.1.12298"/>
</dbReference>
<dbReference type="InParanoid" id="A0A1X7TCW6"/>